<proteinExistence type="inferred from homology"/>
<dbReference type="Gene3D" id="1.20.1260.20">
    <property type="entry name" value="PPE superfamily"/>
    <property type="match status" value="1"/>
</dbReference>
<evidence type="ECO:0000313" key="6">
    <source>
        <dbReference type="Proteomes" id="UP000465361"/>
    </source>
</evidence>
<reference evidence="5 6" key="1">
    <citation type="journal article" date="2019" name="Emerg. Microbes Infect.">
        <title>Comprehensive subspecies identification of 175 nontuberculous mycobacteria species based on 7547 genomic profiles.</title>
        <authorList>
            <person name="Matsumoto Y."/>
            <person name="Kinjo T."/>
            <person name="Motooka D."/>
            <person name="Nabeya D."/>
            <person name="Jung N."/>
            <person name="Uechi K."/>
            <person name="Horii T."/>
            <person name="Iida T."/>
            <person name="Fujita J."/>
            <person name="Nakamura S."/>
        </authorList>
    </citation>
    <scope>NUCLEOTIDE SEQUENCE [LARGE SCALE GENOMIC DNA]</scope>
    <source>
        <strain evidence="5 6">JCM 17322</strain>
    </source>
</reference>
<dbReference type="FunFam" id="1.20.1260.20:FF:000001">
    <property type="entry name" value="PPE family protein PPE41"/>
    <property type="match status" value="1"/>
</dbReference>
<evidence type="ECO:0000313" key="5">
    <source>
        <dbReference type="EMBL" id="GFG73351.1"/>
    </source>
</evidence>
<dbReference type="Proteomes" id="UP000465361">
    <property type="component" value="Unassembled WGS sequence"/>
</dbReference>
<sequence length="444" mass="44602">MSGVGFDFGMLPPEVNSGLMYTGAGPQSLMAAAAAWADLARELESAADVCAGVVSRLAGNEWQGPAAASMAAAAIPYTSWLHTTAAHAAQAADHATAAVTAYENAFAATVPPAVVAANRAQLAALVATNVLGHNTAAIAATEAHYAEMWAQDAAAMYGYAAQSAAAARLTPLTTPPTVTTDTGPAHQAAATTHAAAAGTTPATLSQLLSSLPTTLSALATATTSTTGSTTSPLSALVNSLGLNIFSPANATGGTGLAGFLNNVVAGQNNSAVSDFLNSNWMGSLLSNGAFTPEILLADFHAFDFLVIYAVQDFVQSTLMNSGAVDPSILGQMANLSAAHAFGPTAAQPGSNAILAGARAAIGRADLVGPLSVPPSWTTTAPLAQTTNSPVTAQATTHLPTPLFSTAMPRRPAHMVHKTGNYEPTSSSTRDLPTRALTARTPAGG</sequence>
<name>A0A7I9XTK3_9MYCO</name>
<dbReference type="InterPro" id="IPR022171">
    <property type="entry name" value="PPE_C"/>
</dbReference>
<feature type="compositionally biased region" description="Polar residues" evidence="2">
    <location>
        <begin position="421"/>
        <end position="430"/>
    </location>
</feature>
<accession>A0A7I9XTK3</accession>
<feature type="region of interest" description="Disordered" evidence="2">
    <location>
        <begin position="415"/>
        <end position="444"/>
    </location>
</feature>
<dbReference type="SUPFAM" id="SSF140459">
    <property type="entry name" value="PE/PPE dimer-like"/>
    <property type="match status" value="1"/>
</dbReference>
<gene>
    <name evidence="5" type="primary">PPE31_2</name>
    <name evidence="5" type="ORF">MBOT_07160</name>
</gene>
<dbReference type="InterPro" id="IPR038332">
    <property type="entry name" value="PPE_sf"/>
</dbReference>
<dbReference type="AlphaFoldDB" id="A0A7I9XTK3"/>
<evidence type="ECO:0000256" key="2">
    <source>
        <dbReference type="SAM" id="MobiDB-lite"/>
    </source>
</evidence>
<dbReference type="EMBL" id="BLKW01000002">
    <property type="protein sequence ID" value="GFG73351.1"/>
    <property type="molecule type" value="Genomic_DNA"/>
</dbReference>
<protein>
    <submittedName>
        <fullName evidence="5">PPE family protein</fullName>
    </submittedName>
</protein>
<dbReference type="GO" id="GO:0052572">
    <property type="term" value="P:response to host immune response"/>
    <property type="evidence" value="ECO:0007669"/>
    <property type="project" value="TreeGrafter"/>
</dbReference>
<keyword evidence="6" id="KW-1185">Reference proteome</keyword>
<dbReference type="Pfam" id="PF12484">
    <property type="entry name" value="PPE-SVP"/>
    <property type="match status" value="1"/>
</dbReference>
<feature type="domain" description="PPE family C-terminal" evidence="4">
    <location>
        <begin position="359"/>
        <end position="414"/>
    </location>
</feature>
<comment type="caution">
    <text evidence="5">The sequence shown here is derived from an EMBL/GenBank/DDBJ whole genome shotgun (WGS) entry which is preliminary data.</text>
</comment>
<comment type="similarity">
    <text evidence="1">Belongs to the mycobacterial PPE family.</text>
</comment>
<dbReference type="PANTHER" id="PTHR46766:SF1">
    <property type="entry name" value="GLUTAMINE-RICH PROTEIN 2"/>
    <property type="match status" value="1"/>
</dbReference>
<evidence type="ECO:0000259" key="3">
    <source>
        <dbReference type="Pfam" id="PF00823"/>
    </source>
</evidence>
<organism evidence="5 6">
    <name type="scientific">Mycobacterium botniense</name>
    <dbReference type="NCBI Taxonomy" id="84962"/>
    <lineage>
        <taxon>Bacteria</taxon>
        <taxon>Bacillati</taxon>
        <taxon>Actinomycetota</taxon>
        <taxon>Actinomycetes</taxon>
        <taxon>Mycobacteriales</taxon>
        <taxon>Mycobacteriaceae</taxon>
        <taxon>Mycobacterium</taxon>
    </lineage>
</organism>
<dbReference type="InterPro" id="IPR000030">
    <property type="entry name" value="PPE_dom"/>
</dbReference>
<evidence type="ECO:0000256" key="1">
    <source>
        <dbReference type="ARBA" id="ARBA00010652"/>
    </source>
</evidence>
<feature type="domain" description="PPE" evidence="3">
    <location>
        <begin position="7"/>
        <end position="170"/>
    </location>
</feature>
<dbReference type="PANTHER" id="PTHR46766">
    <property type="entry name" value="GLUTAMINE-RICH PROTEIN 2"/>
    <property type="match status" value="1"/>
</dbReference>
<evidence type="ECO:0000259" key="4">
    <source>
        <dbReference type="Pfam" id="PF12484"/>
    </source>
</evidence>
<dbReference type="RefSeq" id="WP_163754328.1">
    <property type="nucleotide sequence ID" value="NZ_BLKW01000002.1"/>
</dbReference>
<dbReference type="Pfam" id="PF00823">
    <property type="entry name" value="PPE"/>
    <property type="match status" value="1"/>
</dbReference>